<evidence type="ECO:0000313" key="4">
    <source>
        <dbReference type="EMBL" id="KAF3509585.1"/>
    </source>
</evidence>
<dbReference type="Proteomes" id="UP000712600">
    <property type="component" value="Unassembled WGS sequence"/>
</dbReference>
<keyword evidence="2" id="KW-0443">Lipid metabolism</keyword>
<organism evidence="4 5">
    <name type="scientific">Brassica cretica</name>
    <name type="common">Mustard</name>
    <dbReference type="NCBI Taxonomy" id="69181"/>
    <lineage>
        <taxon>Eukaryota</taxon>
        <taxon>Viridiplantae</taxon>
        <taxon>Streptophyta</taxon>
        <taxon>Embryophyta</taxon>
        <taxon>Tracheophyta</taxon>
        <taxon>Spermatophyta</taxon>
        <taxon>Magnoliopsida</taxon>
        <taxon>eudicotyledons</taxon>
        <taxon>Gunneridae</taxon>
        <taxon>Pentapetalae</taxon>
        <taxon>rosids</taxon>
        <taxon>malvids</taxon>
        <taxon>Brassicales</taxon>
        <taxon>Brassicaceae</taxon>
        <taxon>Brassiceae</taxon>
        <taxon>Brassica</taxon>
    </lineage>
</organism>
<dbReference type="PANTHER" id="PTHR18896:SF130">
    <property type="entry name" value="PHOSPHOLIPASE D GAMMA 2-RELATED"/>
    <property type="match status" value="1"/>
</dbReference>
<keyword evidence="1" id="KW-0677">Repeat</keyword>
<reference evidence="4" key="1">
    <citation type="submission" date="2019-12" db="EMBL/GenBank/DDBJ databases">
        <title>Genome sequencing and annotation of Brassica cretica.</title>
        <authorList>
            <person name="Studholme D.J."/>
            <person name="Sarris P."/>
        </authorList>
    </citation>
    <scope>NUCLEOTIDE SEQUENCE</scope>
    <source>
        <strain evidence="4">PFS-109/04</strain>
        <tissue evidence="4">Leaf</tissue>
    </source>
</reference>
<gene>
    <name evidence="4" type="ORF">F2Q69_00002644</name>
</gene>
<dbReference type="EMBL" id="QGKX02001521">
    <property type="protein sequence ID" value="KAF3509585.1"/>
    <property type="molecule type" value="Genomic_DNA"/>
</dbReference>
<dbReference type="PANTHER" id="PTHR18896">
    <property type="entry name" value="PHOSPHOLIPASE D"/>
    <property type="match status" value="1"/>
</dbReference>
<evidence type="ECO:0000256" key="1">
    <source>
        <dbReference type="ARBA" id="ARBA00022737"/>
    </source>
</evidence>
<dbReference type="GO" id="GO:0009395">
    <property type="term" value="P:phospholipid catabolic process"/>
    <property type="evidence" value="ECO:0007669"/>
    <property type="project" value="TreeGrafter"/>
</dbReference>
<dbReference type="GO" id="GO:0005886">
    <property type="term" value="C:plasma membrane"/>
    <property type="evidence" value="ECO:0007669"/>
    <property type="project" value="TreeGrafter"/>
</dbReference>
<dbReference type="Pfam" id="PF12357">
    <property type="entry name" value="PLD_C"/>
    <property type="match status" value="1"/>
</dbReference>
<accession>A0A8S9P462</accession>
<evidence type="ECO:0000256" key="2">
    <source>
        <dbReference type="ARBA" id="ARBA00023098"/>
    </source>
</evidence>
<evidence type="ECO:0000259" key="3">
    <source>
        <dbReference type="Pfam" id="PF12357"/>
    </source>
</evidence>
<proteinExistence type="predicted"/>
<dbReference type="GO" id="GO:0004630">
    <property type="term" value="F:phospholipase D activity"/>
    <property type="evidence" value="ECO:0007669"/>
    <property type="project" value="TreeGrafter"/>
</dbReference>
<name>A0A8S9P462_BRACR</name>
<dbReference type="InterPro" id="IPR015679">
    <property type="entry name" value="PLipase_D_fam"/>
</dbReference>
<protein>
    <recommendedName>
        <fullName evidence="3">Phospholipase D C-terminal domain-containing protein</fullName>
    </recommendedName>
</protein>
<comment type="caution">
    <text evidence="4">The sequence shown here is derived from an EMBL/GenBank/DDBJ whole genome shotgun (WGS) entry which is preliminary data.</text>
</comment>
<dbReference type="InterPro" id="IPR024632">
    <property type="entry name" value="PLipase_D_C"/>
</dbReference>
<feature type="domain" description="Phospholipase D C-terminal" evidence="3">
    <location>
        <begin position="20"/>
        <end position="89"/>
    </location>
</feature>
<dbReference type="AlphaFoldDB" id="A0A8S9P462"/>
<sequence length="104" mass="11985">MQIYGYRMSLWAEHLGFLEQGFEEPENMECVRRVRHLSELNWRQYAAEEVTVMTSHLLKYPVQVDRTGKVSSLPGCKTFPDVGGKIIGHVLWAGTKPRHLEVTL</sequence>
<evidence type="ECO:0000313" key="5">
    <source>
        <dbReference type="Proteomes" id="UP000712600"/>
    </source>
</evidence>